<dbReference type="PANTHER" id="PTHR13271">
    <property type="entry name" value="UNCHARACTERIZED PUTATIVE METHYLTRANSFERASE"/>
    <property type="match status" value="1"/>
</dbReference>
<keyword evidence="2" id="KW-0808">Transferase</keyword>
<keyword evidence="3" id="KW-0949">S-adenosyl-L-methionine</keyword>
<organism evidence="5">
    <name type="scientific">viral metagenome</name>
    <dbReference type="NCBI Taxonomy" id="1070528"/>
    <lineage>
        <taxon>unclassified sequences</taxon>
        <taxon>metagenomes</taxon>
        <taxon>organismal metagenomes</taxon>
    </lineage>
</organism>
<dbReference type="InterPro" id="IPR046341">
    <property type="entry name" value="SET_dom_sf"/>
</dbReference>
<keyword evidence="1" id="KW-0489">Methyltransferase</keyword>
<evidence type="ECO:0000313" key="5">
    <source>
        <dbReference type="EMBL" id="QHS97336.1"/>
    </source>
</evidence>
<evidence type="ECO:0000256" key="2">
    <source>
        <dbReference type="ARBA" id="ARBA00022679"/>
    </source>
</evidence>
<dbReference type="SUPFAM" id="SSF81822">
    <property type="entry name" value="RuBisCo LSMT C-terminal, substrate-binding domain"/>
    <property type="match status" value="1"/>
</dbReference>
<reference evidence="5" key="1">
    <citation type="journal article" date="2020" name="Nature">
        <title>Giant virus diversity and host interactions through global metagenomics.</title>
        <authorList>
            <person name="Schulz F."/>
            <person name="Roux S."/>
            <person name="Paez-Espino D."/>
            <person name="Jungbluth S."/>
            <person name="Walsh D.A."/>
            <person name="Denef V.J."/>
            <person name="McMahon K.D."/>
            <person name="Konstantinidis K.T."/>
            <person name="Eloe-Fadrosh E.A."/>
            <person name="Kyrpides N.C."/>
            <person name="Woyke T."/>
        </authorList>
    </citation>
    <scope>NUCLEOTIDE SEQUENCE</scope>
    <source>
        <strain evidence="5">GVMAG-M-3300020169-51</strain>
    </source>
</reference>
<dbReference type="InterPro" id="IPR015353">
    <property type="entry name" value="Rubisco_LSMT_subst-bd"/>
</dbReference>
<dbReference type="GO" id="GO:0032259">
    <property type="term" value="P:methylation"/>
    <property type="evidence" value="ECO:0007669"/>
    <property type="project" value="UniProtKB-KW"/>
</dbReference>
<dbReference type="Gene3D" id="3.90.1410.10">
    <property type="entry name" value="set domain protein methyltransferase, domain 1"/>
    <property type="match status" value="1"/>
</dbReference>
<dbReference type="GO" id="GO:0016279">
    <property type="term" value="F:protein-lysine N-methyltransferase activity"/>
    <property type="evidence" value="ECO:0007669"/>
    <property type="project" value="TreeGrafter"/>
</dbReference>
<evidence type="ECO:0000256" key="1">
    <source>
        <dbReference type="ARBA" id="ARBA00022603"/>
    </source>
</evidence>
<dbReference type="AlphaFoldDB" id="A0A6C0BYS6"/>
<dbReference type="EMBL" id="MN739293">
    <property type="protein sequence ID" value="QHS97336.1"/>
    <property type="molecule type" value="Genomic_DNA"/>
</dbReference>
<accession>A0A6C0BYS6</accession>
<dbReference type="Pfam" id="PF00856">
    <property type="entry name" value="SET"/>
    <property type="match status" value="1"/>
</dbReference>
<dbReference type="InterPro" id="IPR050600">
    <property type="entry name" value="SETD3_SETD6_MTase"/>
</dbReference>
<dbReference type="SUPFAM" id="SSF82199">
    <property type="entry name" value="SET domain"/>
    <property type="match status" value="1"/>
</dbReference>
<dbReference type="InterPro" id="IPR036464">
    <property type="entry name" value="Rubisco_LSMT_subst-bd_sf"/>
</dbReference>
<dbReference type="PANTHER" id="PTHR13271:SF137">
    <property type="entry name" value="SET DOMAIN-CONTAINING PROTEIN"/>
    <property type="match status" value="1"/>
</dbReference>
<dbReference type="Pfam" id="PF09273">
    <property type="entry name" value="Rubis-subs-bind"/>
    <property type="match status" value="1"/>
</dbReference>
<dbReference type="PROSITE" id="PS50280">
    <property type="entry name" value="SET"/>
    <property type="match status" value="1"/>
</dbReference>
<feature type="domain" description="SET" evidence="4">
    <location>
        <begin position="21"/>
        <end position="231"/>
    </location>
</feature>
<evidence type="ECO:0000256" key="3">
    <source>
        <dbReference type="ARBA" id="ARBA00022691"/>
    </source>
</evidence>
<sequence>MDNPELTRMLEWLKENKAEFDDIYFNEYDNNERGVHSKNDIQKDKNVIKIPKKLLIHSGRPSKYGNLMDEYDITTPKKKLDKLVLFMLEDMKNPNSFYKPYYDILPHDLSHLPIFWTDEEIGNLENSHFVSHILNRQKMLENNYEKLSKLPQFAEEFSFGDYCKVRSLVGSRNFALKIDDENVAAMVPLGDMFNHKIEPDVRWTFDPKLDSYVMRANHPILKSQTITDSYGKKSNKDYLLYYGFTSGNNDLDSKMFIDLDYDLSDDLISQEKKNLINQEQNYFLERIINSKDNQRLLSQLRIICADVKEIKHIIENHSGDSIVPFISKKNEIKALKLFLEILKKEKENYRTSLDDNIKLLKGEENTNKKSALNIIVLEKETINILERNIQKILNDNMFN</sequence>
<evidence type="ECO:0000259" key="4">
    <source>
        <dbReference type="PROSITE" id="PS50280"/>
    </source>
</evidence>
<name>A0A6C0BYS6_9ZZZZ</name>
<proteinExistence type="predicted"/>
<dbReference type="Gene3D" id="3.90.1420.10">
    <property type="entry name" value="Rubisco LSMT, substrate-binding domain"/>
    <property type="match status" value="1"/>
</dbReference>
<protein>
    <recommendedName>
        <fullName evidence="4">SET domain-containing protein</fullName>
    </recommendedName>
</protein>
<dbReference type="CDD" id="cd10527">
    <property type="entry name" value="SET_LSMT"/>
    <property type="match status" value="1"/>
</dbReference>
<dbReference type="InterPro" id="IPR001214">
    <property type="entry name" value="SET_dom"/>
</dbReference>